<keyword evidence="16" id="KW-1185">Reference proteome</keyword>
<dbReference type="CDD" id="cd04921">
    <property type="entry name" value="ACT_AKi-HSDH-ThrA-like_1"/>
    <property type="match status" value="1"/>
</dbReference>
<dbReference type="GO" id="GO:0004072">
    <property type="term" value="F:aspartate kinase activity"/>
    <property type="evidence" value="ECO:0007669"/>
    <property type="project" value="UniProtKB-EC"/>
</dbReference>
<keyword evidence="6 11" id="KW-0547">Nucleotide-binding</keyword>
<keyword evidence="5 12" id="KW-0808">Transferase</keyword>
<dbReference type="FunFam" id="3.30.2130.10:FF:000001">
    <property type="entry name" value="Bifunctional aspartokinase/homoserine dehydrogenase"/>
    <property type="match status" value="1"/>
</dbReference>
<dbReference type="InterPro" id="IPR001048">
    <property type="entry name" value="Asp/Glu/Uridylate_kinase"/>
</dbReference>
<dbReference type="InterPro" id="IPR045865">
    <property type="entry name" value="ACT-like_dom_sf"/>
</dbReference>
<dbReference type="EC" id="2.7.2.4" evidence="12"/>
<keyword evidence="8 11" id="KW-0067">ATP-binding</keyword>
<comment type="catalytic activity">
    <reaction evidence="10 12">
        <text>L-aspartate + ATP = 4-phospho-L-aspartate + ADP</text>
        <dbReference type="Rhea" id="RHEA:23776"/>
        <dbReference type="ChEBI" id="CHEBI:29991"/>
        <dbReference type="ChEBI" id="CHEBI:30616"/>
        <dbReference type="ChEBI" id="CHEBI:57535"/>
        <dbReference type="ChEBI" id="CHEBI:456216"/>
        <dbReference type="EC" id="2.7.2.4"/>
    </reaction>
</comment>
<dbReference type="GO" id="GO:0009090">
    <property type="term" value="P:homoserine biosynthetic process"/>
    <property type="evidence" value="ECO:0007669"/>
    <property type="project" value="TreeGrafter"/>
</dbReference>
<dbReference type="GO" id="GO:0009089">
    <property type="term" value="P:lysine biosynthetic process via diaminopimelate"/>
    <property type="evidence" value="ECO:0007669"/>
    <property type="project" value="UniProtKB-UniPathway"/>
</dbReference>
<gene>
    <name evidence="15" type="ORF">HRJ53_23665</name>
</gene>
<keyword evidence="7 12" id="KW-0418">Kinase</keyword>
<evidence type="ECO:0000256" key="11">
    <source>
        <dbReference type="PIRSR" id="PIRSR000726-1"/>
    </source>
</evidence>
<dbReference type="PIRSF" id="PIRSF000726">
    <property type="entry name" value="Asp_kin"/>
    <property type="match status" value="1"/>
</dbReference>
<dbReference type="Gene3D" id="3.40.1160.10">
    <property type="entry name" value="Acetylglutamate kinase-like"/>
    <property type="match status" value="1"/>
</dbReference>
<evidence type="ECO:0000256" key="4">
    <source>
        <dbReference type="ARBA" id="ARBA00010122"/>
    </source>
</evidence>
<dbReference type="InterPro" id="IPR002912">
    <property type="entry name" value="ACT_dom"/>
</dbReference>
<dbReference type="GO" id="GO:0005829">
    <property type="term" value="C:cytosol"/>
    <property type="evidence" value="ECO:0007669"/>
    <property type="project" value="TreeGrafter"/>
</dbReference>
<evidence type="ECO:0000256" key="6">
    <source>
        <dbReference type="ARBA" id="ARBA00022741"/>
    </source>
</evidence>
<dbReference type="PANTHER" id="PTHR21499:SF3">
    <property type="entry name" value="ASPARTOKINASE"/>
    <property type="match status" value="1"/>
</dbReference>
<feature type="binding site" evidence="11">
    <location>
        <begin position="227"/>
        <end position="228"/>
    </location>
    <ligand>
        <name>ATP</name>
        <dbReference type="ChEBI" id="CHEBI:30616"/>
    </ligand>
</feature>
<dbReference type="UniPathway" id="UPA00050">
    <property type="reaction ID" value="UER00461"/>
</dbReference>
<dbReference type="PROSITE" id="PS51671">
    <property type="entry name" value="ACT"/>
    <property type="match status" value="1"/>
</dbReference>
<dbReference type="NCBIfam" id="TIGR00657">
    <property type="entry name" value="asp_kinases"/>
    <property type="match status" value="1"/>
</dbReference>
<keyword evidence="9" id="KW-0457">Lysine biosynthesis</keyword>
<comment type="caution">
    <text evidence="15">The sequence shown here is derived from an EMBL/GenBank/DDBJ whole genome shotgun (WGS) entry which is preliminary data.</text>
</comment>
<keyword evidence="13" id="KW-0028">Amino-acid biosynthesis</keyword>
<dbReference type="InterPro" id="IPR005260">
    <property type="entry name" value="Asp_kin_monofn"/>
</dbReference>
<dbReference type="Pfam" id="PF00696">
    <property type="entry name" value="AA_kinase"/>
    <property type="match status" value="1"/>
</dbReference>
<evidence type="ECO:0000259" key="14">
    <source>
        <dbReference type="PROSITE" id="PS51671"/>
    </source>
</evidence>
<evidence type="ECO:0000256" key="1">
    <source>
        <dbReference type="ARBA" id="ARBA00004766"/>
    </source>
</evidence>
<dbReference type="UniPathway" id="UPA00051">
    <property type="reaction ID" value="UER00462"/>
</dbReference>
<evidence type="ECO:0000256" key="5">
    <source>
        <dbReference type="ARBA" id="ARBA00022679"/>
    </source>
</evidence>
<evidence type="ECO:0000313" key="16">
    <source>
        <dbReference type="Proteomes" id="UP000567293"/>
    </source>
</evidence>
<evidence type="ECO:0000256" key="3">
    <source>
        <dbReference type="ARBA" id="ARBA00005139"/>
    </source>
</evidence>
<dbReference type="InterPro" id="IPR054352">
    <property type="entry name" value="ACT_Aspartokinase"/>
</dbReference>
<sequence>MKFGGTSVGDASCITRAAKIIVNAAKEFRCVAVVSAMSGVTNRLIEAADHARAGNAGEAAAILESLRKQHETALSSLVRQEEERQPIRQRLQEVLSEGRRLCEGTALLRELTPRTLDAVSSLGERLSAPLVAAAVKDTGAASEAIEASGLIVTDAFHGGAEPQMEATREKSQKRLGPLLENGIVPVVTGFIGATTHGQLTTLGRGGSDFSATILGAALDADEVIIWTDVDGVLTADPRLVQAARTIPEVSYREAAELAYFGAKVLHPKTLNPVVQAAIPVWIRNSFAPERRGTKITPEGRSIGGGVKALTAIRDVTLISVGGPGIVGLPDVVGRTFSTTADVRANVLLISQSSSQNDICFIVAAADAQRTVEALRKEFAQDLAHHNVEHITVDPNIAIVAVVGENMRGIPGIAGKTFSALGREGVNLIAIAQGSSESNISFVIEEQDVKTALTTTHREFGLDSPQS</sequence>
<dbReference type="InterPro" id="IPR001341">
    <property type="entry name" value="Asp_kinase"/>
</dbReference>
<comment type="pathway">
    <text evidence="1 13">Amino-acid biosynthesis; L-lysine biosynthesis via DAP pathway; (S)-tetrahydrodipicolinate from L-aspartate: step 1/4.</text>
</comment>
<dbReference type="EMBL" id="JACDQQ010002282">
    <property type="protein sequence ID" value="MBA0087995.1"/>
    <property type="molecule type" value="Genomic_DNA"/>
</dbReference>
<dbReference type="PANTHER" id="PTHR21499">
    <property type="entry name" value="ASPARTATE KINASE"/>
    <property type="match status" value="1"/>
</dbReference>
<evidence type="ECO:0000256" key="9">
    <source>
        <dbReference type="ARBA" id="ARBA00023154"/>
    </source>
</evidence>
<evidence type="ECO:0000256" key="13">
    <source>
        <dbReference type="RuleBase" id="RU004249"/>
    </source>
</evidence>
<feature type="binding site" evidence="11">
    <location>
        <position position="124"/>
    </location>
    <ligand>
        <name>substrate</name>
    </ligand>
</feature>
<dbReference type="CDD" id="cd04892">
    <property type="entry name" value="ACT_AK-like_2"/>
    <property type="match status" value="1"/>
</dbReference>
<reference evidence="15" key="1">
    <citation type="submission" date="2020-06" db="EMBL/GenBank/DDBJ databases">
        <title>Legume-microbial interactions unlock mineral nutrients during tropical forest succession.</title>
        <authorList>
            <person name="Epihov D.Z."/>
        </authorList>
    </citation>
    <scope>NUCLEOTIDE SEQUENCE [LARGE SCALE GENOMIC DNA]</scope>
    <source>
        <strain evidence="15">Pan2503</strain>
    </source>
</reference>
<comment type="pathway">
    <text evidence="3 13">Amino-acid biosynthesis; L-threonine biosynthesis; L-threonine from L-aspartate: step 1/5.</text>
</comment>
<dbReference type="Pfam" id="PF22468">
    <property type="entry name" value="ACT_9"/>
    <property type="match status" value="2"/>
</dbReference>
<dbReference type="UniPathway" id="UPA00034">
    <property type="reaction ID" value="UER00015"/>
</dbReference>
<evidence type="ECO:0000256" key="12">
    <source>
        <dbReference type="RuleBase" id="RU003448"/>
    </source>
</evidence>
<comment type="similarity">
    <text evidence="4 12">Belongs to the aspartokinase family.</text>
</comment>
<dbReference type="SUPFAM" id="SSF53633">
    <property type="entry name" value="Carbamate kinase-like"/>
    <property type="match status" value="1"/>
</dbReference>
<evidence type="ECO:0000256" key="10">
    <source>
        <dbReference type="ARBA" id="ARBA00047872"/>
    </source>
</evidence>
<evidence type="ECO:0000313" key="15">
    <source>
        <dbReference type="EMBL" id="MBA0087995.1"/>
    </source>
</evidence>
<dbReference type="Gene3D" id="3.30.2130.10">
    <property type="entry name" value="VC0802-like"/>
    <property type="match status" value="1"/>
</dbReference>
<feature type="domain" description="ACT" evidence="14">
    <location>
        <begin position="401"/>
        <end position="466"/>
    </location>
</feature>
<comment type="pathway">
    <text evidence="2 13">Amino-acid biosynthesis; L-methionine biosynthesis via de novo pathway; L-homoserine from L-aspartate: step 1/3.</text>
</comment>
<dbReference type="SUPFAM" id="SSF55021">
    <property type="entry name" value="ACT-like"/>
    <property type="match status" value="2"/>
</dbReference>
<proteinExistence type="inferred from homology"/>
<protein>
    <recommendedName>
        <fullName evidence="12">Aspartokinase</fullName>
        <ecNumber evidence="12">2.7.2.4</ecNumber>
    </recommendedName>
</protein>
<evidence type="ECO:0000256" key="7">
    <source>
        <dbReference type="ARBA" id="ARBA00022777"/>
    </source>
</evidence>
<dbReference type="AlphaFoldDB" id="A0A7V8NUW6"/>
<name>A0A7V8NUW6_9BACT</name>
<dbReference type="NCBIfam" id="NF004938">
    <property type="entry name" value="PRK06291.1"/>
    <property type="match status" value="1"/>
</dbReference>
<dbReference type="GO" id="GO:0005524">
    <property type="term" value="F:ATP binding"/>
    <property type="evidence" value="ECO:0007669"/>
    <property type="project" value="UniProtKB-KW"/>
</dbReference>
<feature type="binding site" evidence="11">
    <location>
        <position position="238"/>
    </location>
    <ligand>
        <name>ATP</name>
        <dbReference type="ChEBI" id="CHEBI:30616"/>
    </ligand>
</feature>
<feature type="binding site" evidence="11">
    <location>
        <begin position="263"/>
        <end position="264"/>
    </location>
    <ligand>
        <name>ATP</name>
        <dbReference type="ChEBI" id="CHEBI:30616"/>
    </ligand>
</feature>
<evidence type="ECO:0000256" key="2">
    <source>
        <dbReference type="ARBA" id="ARBA00004986"/>
    </source>
</evidence>
<dbReference type="GO" id="GO:0009088">
    <property type="term" value="P:threonine biosynthetic process"/>
    <property type="evidence" value="ECO:0007669"/>
    <property type="project" value="UniProtKB-UniPathway"/>
</dbReference>
<dbReference type="Proteomes" id="UP000567293">
    <property type="component" value="Unassembled WGS sequence"/>
</dbReference>
<evidence type="ECO:0000256" key="8">
    <source>
        <dbReference type="ARBA" id="ARBA00022840"/>
    </source>
</evidence>
<accession>A0A7V8NUW6</accession>
<organism evidence="15 16">
    <name type="scientific">Candidatus Acidiferrum panamense</name>
    <dbReference type="NCBI Taxonomy" id="2741543"/>
    <lineage>
        <taxon>Bacteria</taxon>
        <taxon>Pseudomonadati</taxon>
        <taxon>Acidobacteriota</taxon>
        <taxon>Terriglobia</taxon>
        <taxon>Candidatus Acidiferrales</taxon>
        <taxon>Candidatus Acidiferrum</taxon>
    </lineage>
</organism>
<dbReference type="InterPro" id="IPR036393">
    <property type="entry name" value="AceGlu_kinase-like_sf"/>
</dbReference>